<evidence type="ECO:0000256" key="2">
    <source>
        <dbReference type="ARBA" id="ARBA00023015"/>
    </source>
</evidence>
<reference evidence="8" key="1">
    <citation type="journal article" date="2014" name="Nat. Commun.">
        <title>The emerging biofuel crop Camelina sativa retains a highly undifferentiated hexaploid genome structure.</title>
        <authorList>
            <person name="Kagale S."/>
            <person name="Koh C."/>
            <person name="Nixon J."/>
            <person name="Bollina V."/>
            <person name="Clarke W.E."/>
            <person name="Tuteja R."/>
            <person name="Spillane C."/>
            <person name="Robinson S.J."/>
            <person name="Links M.G."/>
            <person name="Clarke C."/>
            <person name="Higgins E.E."/>
            <person name="Huebert T."/>
            <person name="Sharpe A.G."/>
            <person name="Parkin I.A."/>
        </authorList>
    </citation>
    <scope>NUCLEOTIDE SEQUENCE [LARGE SCALE GENOMIC DNA]</scope>
    <source>
        <strain evidence="8">cv. DH55</strain>
    </source>
</reference>
<accession>A0ABM0XQA2</accession>
<evidence type="ECO:0000313" key="9">
    <source>
        <dbReference type="RefSeq" id="XP_010489298.1"/>
    </source>
</evidence>
<dbReference type="SMART" id="SM00353">
    <property type="entry name" value="HLH"/>
    <property type="match status" value="1"/>
</dbReference>
<protein>
    <submittedName>
        <fullName evidence="9">Transcription factor ABORTED MICROSPORES isoform X1</fullName>
    </submittedName>
</protein>
<reference evidence="9" key="2">
    <citation type="submission" date="2025-08" db="UniProtKB">
        <authorList>
            <consortium name="RefSeq"/>
        </authorList>
    </citation>
    <scope>IDENTIFICATION</scope>
    <source>
        <tissue evidence="9">Leaf</tissue>
    </source>
</reference>
<keyword evidence="5" id="KW-0539">Nucleus</keyword>
<dbReference type="RefSeq" id="XP_010489298.1">
    <property type="nucleotide sequence ID" value="XM_010490996.1"/>
</dbReference>
<organism evidence="8 9">
    <name type="scientific">Camelina sativa</name>
    <name type="common">False flax</name>
    <name type="synonym">Myagrum sativum</name>
    <dbReference type="NCBI Taxonomy" id="90675"/>
    <lineage>
        <taxon>Eukaryota</taxon>
        <taxon>Viridiplantae</taxon>
        <taxon>Streptophyta</taxon>
        <taxon>Embryophyta</taxon>
        <taxon>Tracheophyta</taxon>
        <taxon>Spermatophyta</taxon>
        <taxon>Magnoliopsida</taxon>
        <taxon>eudicotyledons</taxon>
        <taxon>Gunneridae</taxon>
        <taxon>Pentapetalae</taxon>
        <taxon>rosids</taxon>
        <taxon>malvids</taxon>
        <taxon>Brassicales</taxon>
        <taxon>Brassicaceae</taxon>
        <taxon>Camelineae</taxon>
        <taxon>Camelina</taxon>
    </lineage>
</organism>
<dbReference type="Proteomes" id="UP000694864">
    <property type="component" value="Chromosome 19"/>
</dbReference>
<evidence type="ECO:0000256" key="6">
    <source>
        <dbReference type="SAM" id="MobiDB-lite"/>
    </source>
</evidence>
<keyword evidence="4" id="KW-0804">Transcription</keyword>
<evidence type="ECO:0000259" key="7">
    <source>
        <dbReference type="PROSITE" id="PS50888"/>
    </source>
</evidence>
<dbReference type="InterPro" id="IPR036638">
    <property type="entry name" value="HLH_DNA-bd_sf"/>
</dbReference>
<dbReference type="InterPro" id="IPR051358">
    <property type="entry name" value="TF_AMS/ICE1/BHLH6-like"/>
</dbReference>
<dbReference type="Pfam" id="PF14215">
    <property type="entry name" value="bHLH-MYC_N"/>
    <property type="match status" value="1"/>
</dbReference>
<dbReference type="PANTHER" id="PTHR31945:SF11">
    <property type="entry name" value="TRANSCRIPTION FACTOR ABORTED MICROSPORES"/>
    <property type="match status" value="1"/>
</dbReference>
<feature type="domain" description="BHLH" evidence="7">
    <location>
        <begin position="365"/>
        <end position="414"/>
    </location>
</feature>
<dbReference type="Pfam" id="PF00010">
    <property type="entry name" value="HLH"/>
    <property type="match status" value="1"/>
</dbReference>
<evidence type="ECO:0000256" key="1">
    <source>
        <dbReference type="ARBA" id="ARBA00004123"/>
    </source>
</evidence>
<dbReference type="InterPro" id="IPR011598">
    <property type="entry name" value="bHLH_dom"/>
</dbReference>
<dbReference type="GeneID" id="104766995"/>
<proteinExistence type="predicted"/>
<dbReference type="InterPro" id="IPR025610">
    <property type="entry name" value="MYC/MYB_N"/>
</dbReference>
<evidence type="ECO:0000313" key="8">
    <source>
        <dbReference type="Proteomes" id="UP000694864"/>
    </source>
</evidence>
<sequence length="624" mass="70878">MEVISCYLFILLLVLLLSCNLLSSFATSSWLSLVKFSAVTRFLRSLVFSENLVRMESNMQNLLEKLRPLVGERDWDYCVLWRLNEDQRFVKWIGCCCGGTELIAENGTEEFSFGGCRDVMFHHPRTKSCESLSHLPSSIPLDSGIYAETLLTNQTGWLSESSEPTFMQETICTRVLIPISGGLVELFATRHVAEDQNVVDFVMGHCNMLMDETVTINMMAADEVESKPYGMLSGESHQKGSKDEDIMNLPSSYDISSDQIRLNFLPQMSDYEAQQHLKMKSDYHQQALGYLPENIIKEMMGLNPFNTMADDGIPVMGEPSLLVNEQQVANDKEMNENGRLDSGSDCSDQIDDEDDPKYKKKSGKGSQAKNLMAERRRRKKLNDRLYALRSLVPTITKLDRASILGDAINYVKELQNEAKELQDELEENSETEDGSNRQQGGMSLNGTVVTGFHPGLSCNSNVPNVKQDVDLDNSNDKGQEMEPQVDVAQLDGREFFVKVICEYKSGGFTRLMEALDSLGLEVTNANTTRYLSLVSNVFKVEKNHNEMVQAEHVRNSLLEITRNTSRGWHDDQMATGSMQNEKNEVDFQHYDDHQHHHHPFDHQMNQSAHHHHHHQHINPYHNNQ</sequence>
<evidence type="ECO:0000256" key="5">
    <source>
        <dbReference type="ARBA" id="ARBA00023242"/>
    </source>
</evidence>
<keyword evidence="8" id="KW-1185">Reference proteome</keyword>
<dbReference type="Pfam" id="PF22754">
    <property type="entry name" value="bHLH-TF_ACT-like_plant"/>
    <property type="match status" value="1"/>
</dbReference>
<keyword evidence="2" id="KW-0805">Transcription regulation</keyword>
<gene>
    <name evidence="9" type="primary">LOC104766995</name>
</gene>
<dbReference type="SUPFAM" id="SSF47459">
    <property type="entry name" value="HLH, helix-loop-helix DNA-binding domain"/>
    <property type="match status" value="1"/>
</dbReference>
<feature type="compositionally biased region" description="Acidic residues" evidence="6">
    <location>
        <begin position="423"/>
        <end position="433"/>
    </location>
</feature>
<evidence type="ECO:0000256" key="3">
    <source>
        <dbReference type="ARBA" id="ARBA00023125"/>
    </source>
</evidence>
<dbReference type="PROSITE" id="PS50888">
    <property type="entry name" value="BHLH"/>
    <property type="match status" value="1"/>
</dbReference>
<dbReference type="PANTHER" id="PTHR31945">
    <property type="entry name" value="TRANSCRIPTION FACTOR SCREAM2-RELATED"/>
    <property type="match status" value="1"/>
</dbReference>
<dbReference type="CDD" id="cd11443">
    <property type="entry name" value="bHLH_AtAMS_like"/>
    <property type="match status" value="1"/>
</dbReference>
<feature type="region of interest" description="Disordered" evidence="6">
    <location>
        <begin position="420"/>
        <end position="444"/>
    </location>
</feature>
<dbReference type="InterPro" id="IPR054502">
    <property type="entry name" value="bHLH-TF_ACT-like_plant"/>
</dbReference>
<name>A0ABM0XQA2_CAMSA</name>
<comment type="subcellular location">
    <subcellularLocation>
        <location evidence="1">Nucleus</location>
    </subcellularLocation>
</comment>
<feature type="region of interest" description="Disordered" evidence="6">
    <location>
        <begin position="334"/>
        <end position="376"/>
    </location>
</feature>
<dbReference type="Gene3D" id="4.10.280.10">
    <property type="entry name" value="Helix-loop-helix DNA-binding domain"/>
    <property type="match status" value="1"/>
</dbReference>
<keyword evidence="3" id="KW-0238">DNA-binding</keyword>
<evidence type="ECO:0000256" key="4">
    <source>
        <dbReference type="ARBA" id="ARBA00023163"/>
    </source>
</evidence>
<feature type="region of interest" description="Disordered" evidence="6">
    <location>
        <begin position="593"/>
        <end position="624"/>
    </location>
</feature>